<keyword evidence="1" id="KW-0238">DNA-binding</keyword>
<dbReference type="InterPro" id="IPR047057">
    <property type="entry name" value="MerR_fam"/>
</dbReference>
<sequence>MRQQHDGIACGAPAGRRLRPVDLARAAGISTQQVRNHEAAGVLPPVPRTASGYRTYDEAHLRALLAYRALAAGHGSPTATAVMLAVHAGDTARAFRLLDESHAGLHGQRLATDEAAAALEALAGAEPQAPPGPPLSVGELARRLGVRPSALRVWEAAGLLAPHRERVGRARRYGAADIRDAQIVRLLRQGHYPFARIRPVLDGLHRTGGPEALRAAVAERRAAHDARARAMLRGAARLHDFLELGGT</sequence>
<gene>
    <name evidence="3" type="ORF">GCM10023215_66280</name>
</gene>
<dbReference type="InterPro" id="IPR000551">
    <property type="entry name" value="MerR-type_HTH_dom"/>
</dbReference>
<organism evidence="3 4">
    <name type="scientific">Pseudonocardia yuanmonensis</name>
    <dbReference type="NCBI Taxonomy" id="1095914"/>
    <lineage>
        <taxon>Bacteria</taxon>
        <taxon>Bacillati</taxon>
        <taxon>Actinomycetota</taxon>
        <taxon>Actinomycetes</taxon>
        <taxon>Pseudonocardiales</taxon>
        <taxon>Pseudonocardiaceae</taxon>
        <taxon>Pseudonocardia</taxon>
    </lineage>
</organism>
<dbReference type="Pfam" id="PF13411">
    <property type="entry name" value="MerR_1"/>
    <property type="match status" value="2"/>
</dbReference>
<dbReference type="Gene3D" id="1.10.1660.10">
    <property type="match status" value="2"/>
</dbReference>
<dbReference type="RefSeq" id="WP_345384774.1">
    <property type="nucleotide sequence ID" value="NZ_BAABIC010000039.1"/>
</dbReference>
<proteinExistence type="predicted"/>
<keyword evidence="4" id="KW-1185">Reference proteome</keyword>
<dbReference type="Proteomes" id="UP001500325">
    <property type="component" value="Unassembled WGS sequence"/>
</dbReference>
<dbReference type="SMART" id="SM00422">
    <property type="entry name" value="HTH_MERR"/>
    <property type="match status" value="2"/>
</dbReference>
<reference evidence="4" key="1">
    <citation type="journal article" date="2019" name="Int. J. Syst. Evol. Microbiol.">
        <title>The Global Catalogue of Microorganisms (GCM) 10K type strain sequencing project: providing services to taxonomists for standard genome sequencing and annotation.</title>
        <authorList>
            <consortium name="The Broad Institute Genomics Platform"/>
            <consortium name="The Broad Institute Genome Sequencing Center for Infectious Disease"/>
            <person name="Wu L."/>
            <person name="Ma J."/>
        </authorList>
    </citation>
    <scope>NUCLEOTIDE SEQUENCE [LARGE SCALE GENOMIC DNA]</scope>
    <source>
        <strain evidence="4">JCM 18055</strain>
    </source>
</reference>
<dbReference type="EMBL" id="BAABIC010000039">
    <property type="protein sequence ID" value="GAA4713933.1"/>
    <property type="molecule type" value="Genomic_DNA"/>
</dbReference>
<feature type="domain" description="HTH merR-type" evidence="2">
    <location>
        <begin position="23"/>
        <end position="65"/>
    </location>
</feature>
<evidence type="ECO:0000256" key="1">
    <source>
        <dbReference type="ARBA" id="ARBA00023125"/>
    </source>
</evidence>
<feature type="domain" description="HTH merR-type" evidence="2">
    <location>
        <begin position="134"/>
        <end position="203"/>
    </location>
</feature>
<dbReference type="InterPro" id="IPR009061">
    <property type="entry name" value="DNA-bd_dom_put_sf"/>
</dbReference>
<protein>
    <submittedName>
        <fullName evidence="3">MerR family transcriptional regulator</fullName>
    </submittedName>
</protein>
<dbReference type="SUPFAM" id="SSF46955">
    <property type="entry name" value="Putative DNA-binding domain"/>
    <property type="match status" value="2"/>
</dbReference>
<accession>A0ABP8XSZ8</accession>
<name>A0ABP8XSZ8_9PSEU</name>
<dbReference type="PROSITE" id="PS50937">
    <property type="entry name" value="HTH_MERR_2"/>
    <property type="match status" value="2"/>
</dbReference>
<evidence type="ECO:0000313" key="3">
    <source>
        <dbReference type="EMBL" id="GAA4713933.1"/>
    </source>
</evidence>
<dbReference type="PANTHER" id="PTHR30204">
    <property type="entry name" value="REDOX-CYCLING DRUG-SENSING TRANSCRIPTIONAL ACTIVATOR SOXR"/>
    <property type="match status" value="1"/>
</dbReference>
<comment type="caution">
    <text evidence="3">The sequence shown here is derived from an EMBL/GenBank/DDBJ whole genome shotgun (WGS) entry which is preliminary data.</text>
</comment>
<dbReference type="PANTHER" id="PTHR30204:SF93">
    <property type="entry name" value="HTH MERR-TYPE DOMAIN-CONTAINING PROTEIN"/>
    <property type="match status" value="1"/>
</dbReference>
<evidence type="ECO:0000313" key="4">
    <source>
        <dbReference type="Proteomes" id="UP001500325"/>
    </source>
</evidence>
<evidence type="ECO:0000259" key="2">
    <source>
        <dbReference type="PROSITE" id="PS50937"/>
    </source>
</evidence>